<evidence type="ECO:0000313" key="1">
    <source>
        <dbReference type="EMBL" id="SQA87700.1"/>
    </source>
</evidence>
<proteinExistence type="predicted"/>
<dbReference type="RefSeq" id="WP_172459112.1">
    <property type="nucleotide sequence ID" value="NZ_UAVR01000003.1"/>
</dbReference>
<protein>
    <submittedName>
        <fullName evidence="1">Uncharacterized protein</fullName>
    </submittedName>
</protein>
<accession>A0AAX2IGC3</accession>
<organism evidence="1 2">
    <name type="scientific">Chryseobacterium balustinum</name>
    <dbReference type="NCBI Taxonomy" id="246"/>
    <lineage>
        <taxon>Bacteria</taxon>
        <taxon>Pseudomonadati</taxon>
        <taxon>Bacteroidota</taxon>
        <taxon>Flavobacteriia</taxon>
        <taxon>Flavobacteriales</taxon>
        <taxon>Weeksellaceae</taxon>
        <taxon>Chryseobacterium group</taxon>
        <taxon>Chryseobacterium</taxon>
    </lineage>
</organism>
<comment type="caution">
    <text evidence="1">The sequence shown here is derived from an EMBL/GenBank/DDBJ whole genome shotgun (WGS) entry which is preliminary data.</text>
</comment>
<dbReference type="AlphaFoldDB" id="A0AAX2IGC3"/>
<sequence>MIITFAPKKEEQGKLHSPSHLPIIFPLFQKETNVFDFDYQNHSITSGKKMKFGDSKIVRCRNYRRRRTTFFGF</sequence>
<dbReference type="EMBL" id="UAVR01000003">
    <property type="protein sequence ID" value="SQA87700.1"/>
    <property type="molecule type" value="Genomic_DNA"/>
</dbReference>
<gene>
    <name evidence="1" type="ORF">NCTC11212_00571</name>
</gene>
<evidence type="ECO:0000313" key="2">
    <source>
        <dbReference type="Proteomes" id="UP000251937"/>
    </source>
</evidence>
<dbReference type="Proteomes" id="UP000251937">
    <property type="component" value="Unassembled WGS sequence"/>
</dbReference>
<name>A0AAX2IGC3_9FLAO</name>
<reference evidence="1 2" key="1">
    <citation type="submission" date="2018-06" db="EMBL/GenBank/DDBJ databases">
        <authorList>
            <consortium name="Pathogen Informatics"/>
            <person name="Doyle S."/>
        </authorList>
    </citation>
    <scope>NUCLEOTIDE SEQUENCE [LARGE SCALE GENOMIC DNA]</scope>
    <source>
        <strain evidence="1 2">NCTC11212</strain>
    </source>
</reference>